<dbReference type="Proteomes" id="UP000199266">
    <property type="component" value="Unassembled WGS sequence"/>
</dbReference>
<dbReference type="AlphaFoldDB" id="A0A1H3F1B4"/>
<evidence type="ECO:0000313" key="2">
    <source>
        <dbReference type="Proteomes" id="UP000199266"/>
    </source>
</evidence>
<sequence>MWREIAVSFKLKSPLHIGYMPFKGSVISPTRYYVPGRNLWGAMTKRITEQLCKNTTADDYKKIGTVVKDNFRFSYFYVYDGINIYFPRYTEQGLKYGNISRSEFEHRFIGSQISTAIDSTGTAKNESLHEIEFINNKFKDTNGNMKDVRIMGCVWIKENAEIGDKKVIISDKAEILIDGFNVIGELILGGESKYGFGHVLFDPSGSVKFPIETVKAEECKIKINDNYIIAHLKYDKTIKFKGDIELLTGRGYYDPKISGGETSNKPGSAISKPEFYFSPGTYIDSGTTTYVVNWDGTLIRI</sequence>
<dbReference type="RefSeq" id="WP_091460834.1">
    <property type="nucleotide sequence ID" value="NZ_FNPD01000004.1"/>
</dbReference>
<dbReference type="EMBL" id="FNPD01000004">
    <property type="protein sequence ID" value="SDX84607.1"/>
    <property type="molecule type" value="Genomic_DNA"/>
</dbReference>
<organism evidence="1 2">
    <name type="scientific">Acetomicrobium thermoterrenum DSM 13490</name>
    <dbReference type="NCBI Taxonomy" id="1120987"/>
    <lineage>
        <taxon>Bacteria</taxon>
        <taxon>Thermotogati</taxon>
        <taxon>Synergistota</taxon>
        <taxon>Synergistia</taxon>
        <taxon>Synergistales</taxon>
        <taxon>Acetomicrobiaceae</taxon>
        <taxon>Acetomicrobium</taxon>
    </lineage>
</organism>
<protein>
    <submittedName>
        <fullName evidence="1">Uncharacterized protein</fullName>
    </submittedName>
</protein>
<evidence type="ECO:0000313" key="1">
    <source>
        <dbReference type="EMBL" id="SDX84607.1"/>
    </source>
</evidence>
<keyword evidence="2" id="KW-1185">Reference proteome</keyword>
<accession>A0A1H3F1B4</accession>
<gene>
    <name evidence="1" type="ORF">SAMN03080603_00845</name>
</gene>
<name>A0A1H3F1B4_9BACT</name>
<reference evidence="2" key="1">
    <citation type="submission" date="2016-10" db="EMBL/GenBank/DDBJ databases">
        <authorList>
            <person name="Varghese N."/>
            <person name="Submissions S."/>
        </authorList>
    </citation>
    <scope>NUCLEOTIDE SEQUENCE [LARGE SCALE GENOMIC DNA]</scope>
    <source>
        <strain evidence="2">DSM 13490</strain>
    </source>
</reference>
<proteinExistence type="predicted"/>